<reference evidence="1" key="2">
    <citation type="submission" date="2020-09" db="EMBL/GenBank/DDBJ databases">
        <title>Reference genome assembly for Australian Ascochyta lentis isolate Al4.</title>
        <authorList>
            <person name="Lee R.C."/>
            <person name="Farfan-Caceres L.M."/>
            <person name="Debler J.W."/>
            <person name="Williams A.H."/>
            <person name="Henares B.M."/>
        </authorList>
    </citation>
    <scope>NUCLEOTIDE SEQUENCE</scope>
    <source>
        <strain evidence="1">Al4</strain>
    </source>
</reference>
<comment type="caution">
    <text evidence="1">The sequence shown here is derived from an EMBL/GenBank/DDBJ whole genome shotgun (WGS) entry which is preliminary data.</text>
</comment>
<reference evidence="1" key="1">
    <citation type="submission" date="2018-12" db="EMBL/GenBank/DDBJ databases">
        <authorList>
            <person name="Syme R.A."/>
            <person name="Farfan-Caceres L."/>
            <person name="Lichtenzveig J."/>
        </authorList>
    </citation>
    <scope>NUCLEOTIDE SEQUENCE</scope>
    <source>
        <strain evidence="1">Al4</strain>
    </source>
</reference>
<protein>
    <submittedName>
        <fullName evidence="1">Uncharacterized protein</fullName>
    </submittedName>
</protein>
<dbReference type="EMBL" id="RZGK01000024">
    <property type="protein sequence ID" value="KAF9690413.1"/>
    <property type="molecule type" value="Genomic_DNA"/>
</dbReference>
<name>A0A8H7MD68_9PLEO</name>
<evidence type="ECO:0000313" key="1">
    <source>
        <dbReference type="EMBL" id="KAF9690413.1"/>
    </source>
</evidence>
<dbReference type="Proteomes" id="UP000651452">
    <property type="component" value="Unassembled WGS sequence"/>
</dbReference>
<keyword evidence="2" id="KW-1185">Reference proteome</keyword>
<organism evidence="1 2">
    <name type="scientific">Ascochyta lentis</name>
    <dbReference type="NCBI Taxonomy" id="205686"/>
    <lineage>
        <taxon>Eukaryota</taxon>
        <taxon>Fungi</taxon>
        <taxon>Dikarya</taxon>
        <taxon>Ascomycota</taxon>
        <taxon>Pezizomycotina</taxon>
        <taxon>Dothideomycetes</taxon>
        <taxon>Pleosporomycetidae</taxon>
        <taxon>Pleosporales</taxon>
        <taxon>Pleosporineae</taxon>
        <taxon>Didymellaceae</taxon>
        <taxon>Ascochyta</taxon>
    </lineage>
</organism>
<evidence type="ECO:0000313" key="2">
    <source>
        <dbReference type="Proteomes" id="UP000651452"/>
    </source>
</evidence>
<sequence length="116" mass="12973">MTIIEQIEVLVSRLSYVIQARGEATAFTVVQMPEDTLAKHFASLHIDNGCLKVENQILLNTLFCQQQAQTAGVNQIRTEEQQARSANTYDVPDLKADFDPVLNINARPQRTTTTLV</sequence>
<gene>
    <name evidence="1" type="ORF">EKO04_011631</name>
</gene>
<dbReference type="AlphaFoldDB" id="A0A8H7MD68"/>
<proteinExistence type="predicted"/>
<accession>A0A8H7MD68</accession>